<dbReference type="Proteomes" id="UP000005408">
    <property type="component" value="Unassembled WGS sequence"/>
</dbReference>
<dbReference type="EnsemblMetazoa" id="G12676.12">
    <property type="protein sequence ID" value="G12676.12:cds"/>
    <property type="gene ID" value="G12676"/>
</dbReference>
<dbReference type="SUPFAM" id="SSF74650">
    <property type="entry name" value="Galactose mutarotase-like"/>
    <property type="match status" value="1"/>
</dbReference>
<dbReference type="PIRSF" id="PIRSF005096">
    <property type="entry name" value="GALM"/>
    <property type="match status" value="1"/>
</dbReference>
<evidence type="ECO:0000256" key="1">
    <source>
        <dbReference type="ARBA" id="ARBA00001614"/>
    </source>
</evidence>
<protein>
    <recommendedName>
        <fullName evidence="9">Aldose 1-epimerase</fullName>
        <ecNumber evidence="9">5.1.3.3</ecNumber>
    </recommendedName>
</protein>
<evidence type="ECO:0000313" key="14">
    <source>
        <dbReference type="EnsemblMetazoa" id="G12676.12:cds"/>
    </source>
</evidence>
<comment type="catalytic activity">
    <reaction evidence="1 9">
        <text>alpha-D-glucose = beta-D-glucose</text>
        <dbReference type="Rhea" id="RHEA:10264"/>
        <dbReference type="ChEBI" id="CHEBI:15903"/>
        <dbReference type="ChEBI" id="CHEBI:17925"/>
        <dbReference type="EC" id="5.1.3.3"/>
    </reaction>
</comment>
<evidence type="ECO:0000313" key="15">
    <source>
        <dbReference type="Proteomes" id="UP000005408"/>
    </source>
</evidence>
<evidence type="ECO:0000256" key="12">
    <source>
        <dbReference type="PIRSR" id="PIRSR005096-3"/>
    </source>
</evidence>
<feature type="binding site" evidence="11">
    <location>
        <position position="270"/>
    </location>
    <ligand>
        <name>beta-D-galactose</name>
        <dbReference type="ChEBI" id="CHEBI:27667"/>
    </ligand>
</feature>
<feature type="active site" description="Proton donor" evidence="10">
    <location>
        <position position="202"/>
    </location>
</feature>
<evidence type="ECO:0000256" key="10">
    <source>
        <dbReference type="PIRSR" id="PIRSR005096-1"/>
    </source>
</evidence>
<dbReference type="PANTHER" id="PTHR10091:SF0">
    <property type="entry name" value="GALACTOSE MUTAROTASE"/>
    <property type="match status" value="1"/>
</dbReference>
<name>A0A8W8I5L2_MAGGI</name>
<dbReference type="GO" id="GO:0004034">
    <property type="term" value="F:aldose 1-epimerase activity"/>
    <property type="evidence" value="ECO:0007669"/>
    <property type="project" value="UniProtKB-EC"/>
</dbReference>
<dbReference type="InterPro" id="IPR008183">
    <property type="entry name" value="Aldose_1/G6P_1-epimerase"/>
</dbReference>
<evidence type="ECO:0000256" key="5">
    <source>
        <dbReference type="ARBA" id="ARBA00006206"/>
    </source>
</evidence>
<feature type="chain" id="PRO_5046724838" description="Aldose 1-epimerase" evidence="13">
    <location>
        <begin position="21"/>
        <end position="367"/>
    </location>
</feature>
<proteinExistence type="inferred from homology"/>
<feature type="binding site" evidence="12">
    <location>
        <begin position="106"/>
        <end position="107"/>
    </location>
    <ligand>
        <name>beta-D-galactose</name>
        <dbReference type="ChEBI" id="CHEBI:27667"/>
    </ligand>
</feature>
<keyword evidence="6 9" id="KW-0413">Isomerase</keyword>
<dbReference type="Pfam" id="PF01263">
    <property type="entry name" value="Aldose_epim"/>
    <property type="match status" value="1"/>
</dbReference>
<evidence type="ECO:0000256" key="6">
    <source>
        <dbReference type="ARBA" id="ARBA00023235"/>
    </source>
</evidence>
<evidence type="ECO:0000256" key="13">
    <source>
        <dbReference type="SAM" id="SignalP"/>
    </source>
</evidence>
<keyword evidence="13" id="KW-0732">Signal</keyword>
<dbReference type="InterPro" id="IPR015443">
    <property type="entry name" value="Aldose_1-epimerase"/>
</dbReference>
<dbReference type="Gene3D" id="2.70.98.10">
    <property type="match status" value="1"/>
</dbReference>
<evidence type="ECO:0000256" key="7">
    <source>
        <dbReference type="ARBA" id="ARBA00023277"/>
    </source>
</evidence>
<feature type="active site" description="Proton acceptor" evidence="10">
    <location>
        <position position="332"/>
    </location>
</feature>
<dbReference type="GO" id="GO:0030246">
    <property type="term" value="F:carbohydrate binding"/>
    <property type="evidence" value="ECO:0007669"/>
    <property type="project" value="InterPro"/>
</dbReference>
<comment type="function">
    <text evidence="8">Mutarotase that catalyzes the interconversion of beta-D-galactose and alpha-D-galactose during galactose metabolism. Beta-D-galactose is metabolized in the liver into glucose 1-phosphate, the primary metabolic fuel, by the action of four enzymes that constitute the Leloir pathway: GALM, GALK1 (galactokinase), GALT (galactose-1-phosphate uridylyltransferase) and GALE (UDP-galactose-4'-epimerase). Involved in the maintenance of the equilibrium between the beta- and alpha-anomers of galactose, therefore ensuring a sufficient supply of the alpha-anomer for GALK1. Also active on D-glucose although shows a preference for galactose over glucose.</text>
</comment>
<dbReference type="GO" id="GO:0033499">
    <property type="term" value="P:galactose catabolic process via UDP-galactose, Leloir pathway"/>
    <property type="evidence" value="ECO:0007669"/>
    <property type="project" value="TreeGrafter"/>
</dbReference>
<dbReference type="PROSITE" id="PS00545">
    <property type="entry name" value="ALDOSE_1_EPIMERASE"/>
    <property type="match status" value="1"/>
</dbReference>
<dbReference type="InterPro" id="IPR014718">
    <property type="entry name" value="GH-type_carb-bd"/>
</dbReference>
<dbReference type="GO" id="GO:0006006">
    <property type="term" value="P:glucose metabolic process"/>
    <property type="evidence" value="ECO:0007669"/>
    <property type="project" value="TreeGrafter"/>
</dbReference>
<comment type="pathway">
    <text evidence="4 9">Carbohydrate metabolism; hexose metabolism.</text>
</comment>
<dbReference type="GO" id="GO:0005737">
    <property type="term" value="C:cytoplasm"/>
    <property type="evidence" value="ECO:0007669"/>
    <property type="project" value="UniProtKB-SubCell"/>
</dbReference>
<comment type="similarity">
    <text evidence="5 9">Belongs to the aldose epimerase family.</text>
</comment>
<organism evidence="14 15">
    <name type="scientific">Magallana gigas</name>
    <name type="common">Pacific oyster</name>
    <name type="synonym">Crassostrea gigas</name>
    <dbReference type="NCBI Taxonomy" id="29159"/>
    <lineage>
        <taxon>Eukaryota</taxon>
        <taxon>Metazoa</taxon>
        <taxon>Spiralia</taxon>
        <taxon>Lophotrochozoa</taxon>
        <taxon>Mollusca</taxon>
        <taxon>Bivalvia</taxon>
        <taxon>Autobranchia</taxon>
        <taxon>Pteriomorphia</taxon>
        <taxon>Ostreida</taxon>
        <taxon>Ostreoidea</taxon>
        <taxon>Ostreidae</taxon>
        <taxon>Magallana</taxon>
    </lineage>
</organism>
<reference evidence="14" key="1">
    <citation type="submission" date="2022-08" db="UniProtKB">
        <authorList>
            <consortium name="EnsemblMetazoa"/>
        </authorList>
    </citation>
    <scope>IDENTIFICATION</scope>
    <source>
        <strain evidence="14">05x7-T-G4-1.051#20</strain>
    </source>
</reference>
<dbReference type="EC" id="5.1.3.3" evidence="9"/>
<dbReference type="InterPro" id="IPR018052">
    <property type="entry name" value="Ald1_epimerase_CS"/>
</dbReference>
<accession>A0A8W8I5L2</accession>
<dbReference type="PANTHER" id="PTHR10091">
    <property type="entry name" value="ALDOSE-1-EPIMERASE"/>
    <property type="match status" value="1"/>
</dbReference>
<evidence type="ECO:0000256" key="4">
    <source>
        <dbReference type="ARBA" id="ARBA00005028"/>
    </source>
</evidence>
<comment type="catalytic activity">
    <reaction evidence="2">
        <text>alpha-D-galactose = beta-D-galactose</text>
        <dbReference type="Rhea" id="RHEA:28675"/>
        <dbReference type="ChEBI" id="CHEBI:27667"/>
        <dbReference type="ChEBI" id="CHEBI:28061"/>
        <dbReference type="EC" id="5.1.3.3"/>
    </reaction>
    <physiologicalReaction direction="right-to-left" evidence="2">
        <dbReference type="Rhea" id="RHEA:28677"/>
    </physiologicalReaction>
</comment>
<evidence type="ECO:0000256" key="11">
    <source>
        <dbReference type="PIRSR" id="PIRSR005096-2"/>
    </source>
</evidence>
<keyword evidence="15" id="KW-1185">Reference proteome</keyword>
<dbReference type="AlphaFoldDB" id="A0A8W8I5L2"/>
<dbReference type="InterPro" id="IPR047215">
    <property type="entry name" value="Galactose_mutarotase-like"/>
</dbReference>
<evidence type="ECO:0000256" key="9">
    <source>
        <dbReference type="PIRNR" id="PIRNR005096"/>
    </source>
</evidence>
<evidence type="ECO:0000256" key="8">
    <source>
        <dbReference type="ARBA" id="ARBA00045743"/>
    </source>
</evidence>
<feature type="binding site" evidence="12">
    <location>
        <begin position="202"/>
        <end position="204"/>
    </location>
    <ligand>
        <name>beta-D-galactose</name>
        <dbReference type="ChEBI" id="CHEBI:27667"/>
    </ligand>
</feature>
<evidence type="ECO:0000256" key="2">
    <source>
        <dbReference type="ARBA" id="ARBA00001712"/>
    </source>
</evidence>
<dbReference type="CDD" id="cd09019">
    <property type="entry name" value="galactose_mutarotase_like"/>
    <property type="match status" value="1"/>
</dbReference>
<dbReference type="InterPro" id="IPR011013">
    <property type="entry name" value="Gal_mutarotase_sf_dom"/>
</dbReference>
<evidence type="ECO:0000256" key="3">
    <source>
        <dbReference type="ARBA" id="ARBA00004947"/>
    </source>
</evidence>
<sequence>MLIIILISVVIYLAVKHEDGEDNQSSPTMITSSSFGTHEGKEVTQYTLKNNKGTVIKILNYGGIITNILVPDKNGKNGDICLGFDDMKGYATNGPYFGALIGRYANRIANGRFTIDGKTYQLDINNGPNALHGGKVGFDKRLWDSKVVGDVLELTYVSADGEENYPGEVKVTVRYQLTEDNELVIRYSATTSAKTVINLTNHAYFNLAGQGSGTIFDHNVTINADKYTPVDSTSIPTGDISDVQGTAWDLRTKTNIGEVIHSVPGGVGYDHNYCFGKTGWQKYMARVEHPSSGRFLEMYSTEPGVQFYTSFYLNETGKGGAAYEKFGAFCLEAQHYPDSPNKPNFPTTLLAPSETYLQTTTYKFGVM</sequence>
<keyword evidence="7 9" id="KW-0119">Carbohydrate metabolism</keyword>
<dbReference type="NCBIfam" id="NF008277">
    <property type="entry name" value="PRK11055.1"/>
    <property type="match status" value="1"/>
</dbReference>
<comment type="pathway">
    <text evidence="3">Carbohydrate metabolism; galactose metabolism.</text>
</comment>
<feature type="signal peptide" evidence="13">
    <location>
        <begin position="1"/>
        <end position="20"/>
    </location>
</feature>